<organism evidence="1">
    <name type="scientific">Solanum lycopersicum</name>
    <name type="common">Tomato</name>
    <name type="synonym">Lycopersicon esculentum</name>
    <dbReference type="NCBI Taxonomy" id="4081"/>
    <lineage>
        <taxon>Eukaryota</taxon>
        <taxon>Viridiplantae</taxon>
        <taxon>Streptophyta</taxon>
        <taxon>Embryophyta</taxon>
        <taxon>Tracheophyta</taxon>
        <taxon>Spermatophyta</taxon>
        <taxon>Magnoliopsida</taxon>
        <taxon>eudicotyledons</taxon>
        <taxon>Gunneridae</taxon>
        <taxon>Pentapetalae</taxon>
        <taxon>asterids</taxon>
        <taxon>lamiids</taxon>
        <taxon>Solanales</taxon>
        <taxon>Solanaceae</taxon>
        <taxon>Solanoideae</taxon>
        <taxon>Solaneae</taxon>
        <taxon>Solanum</taxon>
        <taxon>Solanum subgen. Lycopersicon</taxon>
    </lineage>
</organism>
<dbReference type="AlphaFoldDB" id="A0A3Q7J1K2"/>
<reference evidence="1" key="2">
    <citation type="submission" date="2019-01" db="UniProtKB">
        <authorList>
            <consortium name="EnsemblPlants"/>
        </authorList>
    </citation>
    <scope>IDENTIFICATION</scope>
    <source>
        <strain evidence="1">cv. Heinz 1706</strain>
    </source>
</reference>
<dbReference type="PaxDb" id="4081-Solyc09g075310.1.1"/>
<evidence type="ECO:0000313" key="1">
    <source>
        <dbReference type="EnsemblPlants" id="Solyc09g075310.2.1.1"/>
    </source>
</evidence>
<name>A0A3Q7J1K2_SOLLC</name>
<keyword evidence="2" id="KW-1185">Reference proteome</keyword>
<sequence>MKQNAVLMNKCTLALCLQLAQLIPPHATNM</sequence>
<dbReference type="EnsemblPlants" id="Solyc09g075310.2.1">
    <property type="protein sequence ID" value="Solyc09g075310.2.1.1"/>
    <property type="gene ID" value="Solyc09g075310.2"/>
</dbReference>
<dbReference type="Proteomes" id="UP000004994">
    <property type="component" value="Chromosome 9"/>
</dbReference>
<evidence type="ECO:0000313" key="2">
    <source>
        <dbReference type="Proteomes" id="UP000004994"/>
    </source>
</evidence>
<dbReference type="InParanoid" id="A0A3Q7J1K2"/>
<protein>
    <submittedName>
        <fullName evidence="1">Uncharacterized protein</fullName>
    </submittedName>
</protein>
<dbReference type="Gramene" id="Solyc09g075310.2.1">
    <property type="protein sequence ID" value="Solyc09g075310.2.1.1"/>
    <property type="gene ID" value="Solyc09g075310.2"/>
</dbReference>
<accession>A0A3Q7J1K2</accession>
<proteinExistence type="predicted"/>
<reference evidence="1" key="1">
    <citation type="journal article" date="2012" name="Nature">
        <title>The tomato genome sequence provides insights into fleshy fruit evolution.</title>
        <authorList>
            <consortium name="Tomato Genome Consortium"/>
        </authorList>
    </citation>
    <scope>NUCLEOTIDE SEQUENCE [LARGE SCALE GENOMIC DNA]</scope>
    <source>
        <strain evidence="1">cv. Heinz 1706</strain>
    </source>
</reference>